<dbReference type="AlphaFoldDB" id="A0A377X6I8"/>
<reference evidence="1 2" key="1">
    <citation type="submission" date="2018-06" db="EMBL/GenBank/DDBJ databases">
        <authorList>
            <consortium name="Pathogen Informatics"/>
            <person name="Doyle S."/>
        </authorList>
    </citation>
    <scope>NUCLEOTIDE SEQUENCE [LARGE SCALE GENOMIC DNA]</scope>
    <source>
        <strain evidence="1 2">NCTC5047</strain>
    </source>
</reference>
<proteinExistence type="predicted"/>
<dbReference type="EMBL" id="UGLH01000006">
    <property type="protein sequence ID" value="STT85513.1"/>
    <property type="molecule type" value="Genomic_DNA"/>
</dbReference>
<protein>
    <submittedName>
        <fullName evidence="1">Uncharacterized protein</fullName>
    </submittedName>
</protein>
<dbReference type="Proteomes" id="UP000254340">
    <property type="component" value="Unassembled WGS sequence"/>
</dbReference>
<evidence type="ECO:0000313" key="1">
    <source>
        <dbReference type="EMBL" id="STT85513.1"/>
    </source>
</evidence>
<evidence type="ECO:0000313" key="2">
    <source>
        <dbReference type="Proteomes" id="UP000254340"/>
    </source>
</evidence>
<gene>
    <name evidence="1" type="ORF">NCTC5047_06598</name>
</gene>
<sequence length="40" mass="4249">MTGAKWGHMAHKTLKQSLSLMAKATGDFLHSAFDLCGGEA</sequence>
<name>A0A377X6I8_KLEPN</name>
<accession>A0A377X6I8</accession>
<organism evidence="1 2">
    <name type="scientific">Klebsiella pneumoniae</name>
    <dbReference type="NCBI Taxonomy" id="573"/>
    <lineage>
        <taxon>Bacteria</taxon>
        <taxon>Pseudomonadati</taxon>
        <taxon>Pseudomonadota</taxon>
        <taxon>Gammaproteobacteria</taxon>
        <taxon>Enterobacterales</taxon>
        <taxon>Enterobacteriaceae</taxon>
        <taxon>Klebsiella/Raoultella group</taxon>
        <taxon>Klebsiella</taxon>
        <taxon>Klebsiella pneumoniae complex</taxon>
    </lineage>
</organism>